<organism evidence="1 2">
    <name type="scientific">Geoalkalibacter halelectricus</name>
    <dbReference type="NCBI Taxonomy" id="2847045"/>
    <lineage>
        <taxon>Bacteria</taxon>
        <taxon>Pseudomonadati</taxon>
        <taxon>Thermodesulfobacteriota</taxon>
        <taxon>Desulfuromonadia</taxon>
        <taxon>Desulfuromonadales</taxon>
        <taxon>Geoalkalibacteraceae</taxon>
        <taxon>Geoalkalibacter</taxon>
    </lineage>
</organism>
<protein>
    <submittedName>
        <fullName evidence="1">Uncharacterized protein</fullName>
    </submittedName>
</protein>
<name>A0ABY5ZRF9_9BACT</name>
<dbReference type="Proteomes" id="UP001060414">
    <property type="component" value="Chromosome"/>
</dbReference>
<dbReference type="RefSeq" id="WP_260749804.1">
    <property type="nucleotide sequence ID" value="NZ_CP092109.1"/>
</dbReference>
<dbReference type="EMBL" id="CP092109">
    <property type="protein sequence ID" value="UWZ81429.1"/>
    <property type="molecule type" value="Genomic_DNA"/>
</dbReference>
<gene>
    <name evidence="1" type="ORF">L9S41_08540</name>
</gene>
<accession>A0ABY5ZRF9</accession>
<proteinExistence type="predicted"/>
<reference evidence="1" key="1">
    <citation type="journal article" date="2022" name="Environ. Microbiol.">
        <title>Geoalkalibacter halelectricus SAP #1 sp. nov. possessing extracellular electron transfer and mineral#reducing capabilities from a haloalkaline environment.</title>
        <authorList>
            <person name="Yadav S."/>
            <person name="Singh R."/>
            <person name="Sundharam S.S."/>
            <person name="Chaudhary S."/>
            <person name="Krishnamurthi S."/>
            <person name="Patil S.A."/>
        </authorList>
    </citation>
    <scope>NUCLEOTIDE SEQUENCE</scope>
    <source>
        <strain evidence="1">SAP-1</strain>
    </source>
</reference>
<evidence type="ECO:0000313" key="2">
    <source>
        <dbReference type="Proteomes" id="UP001060414"/>
    </source>
</evidence>
<evidence type="ECO:0000313" key="1">
    <source>
        <dbReference type="EMBL" id="UWZ81429.1"/>
    </source>
</evidence>
<sequence length="90" mass="10023">MDLSFRVDPGLQFPMDFGVKHSLSACRPLVVADGAMAYTQQNKNQKPERKKIFLLSTGNGGILKGKTILWFFRETEGKQVLLNGHGENTV</sequence>
<keyword evidence="2" id="KW-1185">Reference proteome</keyword>